<sequence length="93" mass="10029">MSATTTTDRCSSVDGMVPLTALGPGGSGVIAHVDPDLDHSVQHRLRLLGFCEGREISYVRRAFWSGPIVFRVCDVHMCIRAEQAAMIRVAAAS</sequence>
<dbReference type="InterPro" id="IPR008988">
    <property type="entry name" value="Transcriptional_repressor_C"/>
</dbReference>
<feature type="domain" description="Ferrous iron transporter FeoA-like" evidence="2">
    <location>
        <begin position="17"/>
        <end position="91"/>
    </location>
</feature>
<dbReference type="GO" id="GO:0046914">
    <property type="term" value="F:transition metal ion binding"/>
    <property type="evidence" value="ECO:0007669"/>
    <property type="project" value="InterPro"/>
</dbReference>
<dbReference type="SMART" id="SM00899">
    <property type="entry name" value="FeoA"/>
    <property type="match status" value="1"/>
</dbReference>
<dbReference type="InterPro" id="IPR007167">
    <property type="entry name" value="Fe-transptr_FeoA-like"/>
</dbReference>
<dbReference type="Proteomes" id="UP000017052">
    <property type="component" value="Unassembled WGS sequence"/>
</dbReference>
<evidence type="ECO:0000256" key="1">
    <source>
        <dbReference type="ARBA" id="ARBA00023004"/>
    </source>
</evidence>
<keyword evidence="4" id="KW-1185">Reference proteome</keyword>
<dbReference type="SUPFAM" id="SSF50037">
    <property type="entry name" value="C-terminal domain of transcriptional repressors"/>
    <property type="match status" value="1"/>
</dbReference>
<dbReference type="Pfam" id="PF04023">
    <property type="entry name" value="FeoA"/>
    <property type="match status" value="1"/>
</dbReference>
<dbReference type="Gene3D" id="2.30.30.90">
    <property type="match status" value="1"/>
</dbReference>
<dbReference type="GeneID" id="95360050"/>
<dbReference type="EMBL" id="ACVN02000247">
    <property type="protein sequence ID" value="ERK52795.1"/>
    <property type="molecule type" value="Genomic_DNA"/>
</dbReference>
<name>U2PQJ2_9ACTN</name>
<evidence type="ECO:0000259" key="2">
    <source>
        <dbReference type="SMART" id="SM00899"/>
    </source>
</evidence>
<comment type="caution">
    <text evidence="3">The sequence shown here is derived from an EMBL/GenBank/DDBJ whole genome shotgun (WGS) entry which is preliminary data.</text>
</comment>
<evidence type="ECO:0000313" key="4">
    <source>
        <dbReference type="Proteomes" id="UP000017052"/>
    </source>
</evidence>
<dbReference type="AlphaFoldDB" id="U2PQJ2"/>
<dbReference type="InterPro" id="IPR038157">
    <property type="entry name" value="FeoA_core_dom"/>
</dbReference>
<evidence type="ECO:0000313" key="3">
    <source>
        <dbReference type="EMBL" id="ERK52795.1"/>
    </source>
</evidence>
<reference evidence="3" key="1">
    <citation type="submission" date="2013-08" db="EMBL/GenBank/DDBJ databases">
        <authorList>
            <person name="Durkin A.S."/>
            <person name="Haft D.R."/>
            <person name="McCorrison J."/>
            <person name="Torralba M."/>
            <person name="Gillis M."/>
            <person name="Haft D.H."/>
            <person name="Methe B."/>
            <person name="Sutton G."/>
            <person name="Nelson K.E."/>
        </authorList>
    </citation>
    <scope>NUCLEOTIDE SEQUENCE [LARGE SCALE GENOMIC DNA]</scope>
    <source>
        <strain evidence="3">F0233</strain>
    </source>
</reference>
<dbReference type="RefSeq" id="WP_021798277.1">
    <property type="nucleotide sequence ID" value="NZ_ACVN02000247.1"/>
</dbReference>
<accession>U2PQJ2</accession>
<gene>
    <name evidence="3" type="ORF">HMPREF0682_0472</name>
</gene>
<proteinExistence type="predicted"/>
<organism evidence="3 4">
    <name type="scientific">Propionibacterium acidifaciens F0233</name>
    <dbReference type="NCBI Taxonomy" id="553198"/>
    <lineage>
        <taxon>Bacteria</taxon>
        <taxon>Bacillati</taxon>
        <taxon>Actinomycetota</taxon>
        <taxon>Actinomycetes</taxon>
        <taxon>Propionibacteriales</taxon>
        <taxon>Propionibacteriaceae</taxon>
        <taxon>Propionibacterium</taxon>
    </lineage>
</organism>
<protein>
    <submittedName>
        <fullName evidence="3">FeoA domain protein</fullName>
    </submittedName>
</protein>
<keyword evidence="1" id="KW-0408">Iron</keyword>